<keyword evidence="1" id="KW-0732">Signal</keyword>
<evidence type="ECO:0000313" key="2">
    <source>
        <dbReference type="EMBL" id="CAG9832066.1"/>
    </source>
</evidence>
<proteinExistence type="predicted"/>
<dbReference type="Proteomes" id="UP001153709">
    <property type="component" value="Chromosome 3"/>
</dbReference>
<name>A0A9N9SYL0_DIABA</name>
<reference evidence="2" key="1">
    <citation type="submission" date="2022-01" db="EMBL/GenBank/DDBJ databases">
        <authorList>
            <person name="King R."/>
        </authorList>
    </citation>
    <scope>NUCLEOTIDE SEQUENCE</scope>
</reference>
<feature type="chain" id="PRO_5040388326" evidence="1">
    <location>
        <begin position="23"/>
        <end position="95"/>
    </location>
</feature>
<dbReference type="AlphaFoldDB" id="A0A9N9SYL0"/>
<keyword evidence="3" id="KW-1185">Reference proteome</keyword>
<dbReference type="EMBL" id="OU898278">
    <property type="protein sequence ID" value="CAG9832066.1"/>
    <property type="molecule type" value="Genomic_DNA"/>
</dbReference>
<feature type="signal peptide" evidence="1">
    <location>
        <begin position="1"/>
        <end position="22"/>
    </location>
</feature>
<protein>
    <submittedName>
        <fullName evidence="2">Uncharacterized protein</fullName>
    </submittedName>
</protein>
<gene>
    <name evidence="2" type="ORF">DIABBA_LOCUS5602</name>
</gene>
<organism evidence="2 3">
    <name type="scientific">Diabrotica balteata</name>
    <name type="common">Banded cucumber beetle</name>
    <dbReference type="NCBI Taxonomy" id="107213"/>
    <lineage>
        <taxon>Eukaryota</taxon>
        <taxon>Metazoa</taxon>
        <taxon>Ecdysozoa</taxon>
        <taxon>Arthropoda</taxon>
        <taxon>Hexapoda</taxon>
        <taxon>Insecta</taxon>
        <taxon>Pterygota</taxon>
        <taxon>Neoptera</taxon>
        <taxon>Endopterygota</taxon>
        <taxon>Coleoptera</taxon>
        <taxon>Polyphaga</taxon>
        <taxon>Cucujiformia</taxon>
        <taxon>Chrysomeloidea</taxon>
        <taxon>Chrysomelidae</taxon>
        <taxon>Galerucinae</taxon>
        <taxon>Diabroticina</taxon>
        <taxon>Diabroticites</taxon>
        <taxon>Diabrotica</taxon>
    </lineage>
</organism>
<accession>A0A9N9SYL0</accession>
<sequence>MIAKVIVAILLAILTIIQSSNGFGIGIGTGFYRGGAVGFGFGGGYGYGGYGGYGYPFGGFPRRFIGFGRPGFHLYRPLLLPPPPPPPPPPFYPYY</sequence>
<evidence type="ECO:0000313" key="3">
    <source>
        <dbReference type="Proteomes" id="UP001153709"/>
    </source>
</evidence>
<evidence type="ECO:0000256" key="1">
    <source>
        <dbReference type="SAM" id="SignalP"/>
    </source>
</evidence>